<dbReference type="EMBL" id="SHKX01000018">
    <property type="protein sequence ID" value="RZU35404.1"/>
    <property type="molecule type" value="Genomic_DNA"/>
</dbReference>
<feature type="chain" id="PRO_5020934539" evidence="8">
    <location>
        <begin position="21"/>
        <end position="434"/>
    </location>
</feature>
<dbReference type="Proteomes" id="UP000292423">
    <property type="component" value="Unassembled WGS sequence"/>
</dbReference>
<keyword evidence="4" id="KW-1134">Transmembrane beta strand</keyword>
<dbReference type="RefSeq" id="WP_130415955.1">
    <property type="nucleotide sequence ID" value="NZ_SHKX01000018.1"/>
</dbReference>
<evidence type="ECO:0000256" key="1">
    <source>
        <dbReference type="ARBA" id="ARBA00004442"/>
    </source>
</evidence>
<keyword evidence="8" id="KW-0732">Signal</keyword>
<comment type="similarity">
    <text evidence="2">Belongs to the outer membrane factor (OMF) (TC 1.B.17) family.</text>
</comment>
<proteinExistence type="inferred from homology"/>
<keyword evidence="3" id="KW-0813">Transport</keyword>
<feature type="signal peptide" evidence="8">
    <location>
        <begin position="1"/>
        <end position="20"/>
    </location>
</feature>
<evidence type="ECO:0000256" key="5">
    <source>
        <dbReference type="ARBA" id="ARBA00022692"/>
    </source>
</evidence>
<comment type="subcellular location">
    <subcellularLocation>
        <location evidence="1">Cell outer membrane</location>
    </subcellularLocation>
</comment>
<evidence type="ECO:0000256" key="2">
    <source>
        <dbReference type="ARBA" id="ARBA00007613"/>
    </source>
</evidence>
<accession>A0A4Q7YF69</accession>
<evidence type="ECO:0000256" key="6">
    <source>
        <dbReference type="ARBA" id="ARBA00023136"/>
    </source>
</evidence>
<reference evidence="9 10" key="1">
    <citation type="submission" date="2019-02" db="EMBL/GenBank/DDBJ databases">
        <title>Genomic Encyclopedia of Type Strains, Phase IV (KMG-IV): sequencing the most valuable type-strain genomes for metagenomic binning, comparative biology and taxonomic classification.</title>
        <authorList>
            <person name="Goeker M."/>
        </authorList>
    </citation>
    <scope>NUCLEOTIDE SEQUENCE [LARGE SCALE GENOMIC DNA]</scope>
    <source>
        <strain evidence="9 10">DSM 105135</strain>
    </source>
</reference>
<dbReference type="Gene3D" id="1.20.1600.10">
    <property type="entry name" value="Outer membrane efflux proteins (OEP)"/>
    <property type="match status" value="1"/>
</dbReference>
<dbReference type="NCBIfam" id="TIGR01844">
    <property type="entry name" value="type_I_sec_TolC"/>
    <property type="match status" value="1"/>
</dbReference>
<evidence type="ECO:0000256" key="7">
    <source>
        <dbReference type="ARBA" id="ARBA00023237"/>
    </source>
</evidence>
<dbReference type="AlphaFoldDB" id="A0A4Q7YF69"/>
<dbReference type="InterPro" id="IPR010130">
    <property type="entry name" value="T1SS_OMP_TolC"/>
</dbReference>
<evidence type="ECO:0000256" key="8">
    <source>
        <dbReference type="SAM" id="SignalP"/>
    </source>
</evidence>
<evidence type="ECO:0000313" key="9">
    <source>
        <dbReference type="EMBL" id="RZU35404.1"/>
    </source>
</evidence>
<keyword evidence="7" id="KW-0998">Cell outer membrane</keyword>
<dbReference type="InterPro" id="IPR003423">
    <property type="entry name" value="OMP_efflux"/>
</dbReference>
<dbReference type="GO" id="GO:1990281">
    <property type="term" value="C:efflux pump complex"/>
    <property type="evidence" value="ECO:0007669"/>
    <property type="project" value="TreeGrafter"/>
</dbReference>
<comment type="caution">
    <text evidence="9">The sequence shown here is derived from an EMBL/GenBank/DDBJ whole genome shotgun (WGS) entry which is preliminary data.</text>
</comment>
<dbReference type="GO" id="GO:0009279">
    <property type="term" value="C:cell outer membrane"/>
    <property type="evidence" value="ECO:0007669"/>
    <property type="project" value="UniProtKB-SubCell"/>
</dbReference>
<keyword evidence="10" id="KW-1185">Reference proteome</keyword>
<dbReference type="SUPFAM" id="SSF56954">
    <property type="entry name" value="Outer membrane efflux proteins (OEP)"/>
    <property type="match status" value="1"/>
</dbReference>
<dbReference type="InterPro" id="IPR051906">
    <property type="entry name" value="TolC-like"/>
</dbReference>
<dbReference type="OrthoDB" id="9813458at2"/>
<evidence type="ECO:0000313" key="10">
    <source>
        <dbReference type="Proteomes" id="UP000292423"/>
    </source>
</evidence>
<dbReference type="PANTHER" id="PTHR30026">
    <property type="entry name" value="OUTER MEMBRANE PROTEIN TOLC"/>
    <property type="match status" value="1"/>
</dbReference>
<name>A0A4Q7YF69_9GAMM</name>
<dbReference type="GO" id="GO:0015562">
    <property type="term" value="F:efflux transmembrane transporter activity"/>
    <property type="evidence" value="ECO:0007669"/>
    <property type="project" value="InterPro"/>
</dbReference>
<protein>
    <submittedName>
        <fullName evidence="9">Outer membrane protein</fullName>
    </submittedName>
</protein>
<organism evidence="9 10">
    <name type="scientific">Fluviicoccus keumensis</name>
    <dbReference type="NCBI Taxonomy" id="1435465"/>
    <lineage>
        <taxon>Bacteria</taxon>
        <taxon>Pseudomonadati</taxon>
        <taxon>Pseudomonadota</taxon>
        <taxon>Gammaproteobacteria</taxon>
        <taxon>Moraxellales</taxon>
        <taxon>Moraxellaceae</taxon>
        <taxon>Fluviicoccus</taxon>
    </lineage>
</organism>
<evidence type="ECO:0000256" key="4">
    <source>
        <dbReference type="ARBA" id="ARBA00022452"/>
    </source>
</evidence>
<sequence>MRRIFAASLFSFALSPLCHAIDLAQSYELALKNDPEWAATTLSHQAERIKEGQNYGAMLPTVGLNASYAKNHFAPDTGASTSYNSAQYGLQLRQPLYRPDLWRDYQRAKSATSASDANYRQKEQELVLKVSEAYINVLRAQETLSTTQAEEAALKRQQEQAQKRFEVGLIAKTDVLEAQAQLDGAVANRISAEVGVSSAREALAAIIGKDPGTLAALRSDFVVTPPQPASPEDWAEMAKSKNPQLAAARMNQEAAEQALSAQRAGHLPQVDLVASYSNTDNKTSNFALSSRNGNATSVGVELQLPLYAGGRTSNAIMQASYLSDAAREQTLSVERQLTTQARTAYLNASADSFRVSARSQAVKSTEAALAATKAGYDVGTRNIVDVLLAERNLYASRRDQANAKYDYLINTLKLRSASGNLSVKDIQELNGWMQ</sequence>
<keyword evidence="6" id="KW-0472">Membrane</keyword>
<evidence type="ECO:0000256" key="3">
    <source>
        <dbReference type="ARBA" id="ARBA00022448"/>
    </source>
</evidence>
<keyword evidence="5" id="KW-0812">Transmembrane</keyword>
<gene>
    <name evidence="9" type="ORF">EV700_3357</name>
</gene>
<dbReference type="Pfam" id="PF02321">
    <property type="entry name" value="OEP"/>
    <property type="match status" value="2"/>
</dbReference>
<dbReference type="PANTHER" id="PTHR30026:SF20">
    <property type="entry name" value="OUTER MEMBRANE PROTEIN TOLC"/>
    <property type="match status" value="1"/>
</dbReference>
<dbReference type="GO" id="GO:0015288">
    <property type="term" value="F:porin activity"/>
    <property type="evidence" value="ECO:0007669"/>
    <property type="project" value="TreeGrafter"/>
</dbReference>